<name>A0A9N9B6N1_FUNMO</name>
<comment type="caution">
    <text evidence="1">The sequence shown here is derived from an EMBL/GenBank/DDBJ whole genome shotgun (WGS) entry which is preliminary data.</text>
</comment>
<dbReference type="Proteomes" id="UP000789375">
    <property type="component" value="Unassembled WGS sequence"/>
</dbReference>
<dbReference type="AlphaFoldDB" id="A0A9N9B6N1"/>
<protein>
    <submittedName>
        <fullName evidence="1">9762_t:CDS:1</fullName>
    </submittedName>
</protein>
<sequence>MNKLPQQQLARKREKSEVKNHPFLIGRAILVDSFQIIPESHLYNR</sequence>
<evidence type="ECO:0000313" key="1">
    <source>
        <dbReference type="EMBL" id="CAG8553299.1"/>
    </source>
</evidence>
<keyword evidence="2" id="KW-1185">Reference proteome</keyword>
<proteinExistence type="predicted"/>
<accession>A0A9N9B6N1</accession>
<evidence type="ECO:0000313" key="2">
    <source>
        <dbReference type="Proteomes" id="UP000789375"/>
    </source>
</evidence>
<gene>
    <name evidence="1" type="ORF">FMOSSE_LOCUS6580</name>
</gene>
<organism evidence="1 2">
    <name type="scientific">Funneliformis mosseae</name>
    <name type="common">Endomycorrhizal fungus</name>
    <name type="synonym">Glomus mosseae</name>
    <dbReference type="NCBI Taxonomy" id="27381"/>
    <lineage>
        <taxon>Eukaryota</taxon>
        <taxon>Fungi</taxon>
        <taxon>Fungi incertae sedis</taxon>
        <taxon>Mucoromycota</taxon>
        <taxon>Glomeromycotina</taxon>
        <taxon>Glomeromycetes</taxon>
        <taxon>Glomerales</taxon>
        <taxon>Glomeraceae</taxon>
        <taxon>Funneliformis</taxon>
    </lineage>
</organism>
<dbReference type="EMBL" id="CAJVPP010001401">
    <property type="protein sequence ID" value="CAG8553299.1"/>
    <property type="molecule type" value="Genomic_DNA"/>
</dbReference>
<reference evidence="1" key="1">
    <citation type="submission" date="2021-06" db="EMBL/GenBank/DDBJ databases">
        <authorList>
            <person name="Kallberg Y."/>
            <person name="Tangrot J."/>
            <person name="Rosling A."/>
        </authorList>
    </citation>
    <scope>NUCLEOTIDE SEQUENCE</scope>
    <source>
        <strain evidence="1">87-6 pot B 2015</strain>
    </source>
</reference>